<dbReference type="AlphaFoldDB" id="A0A6B2M149"/>
<dbReference type="InterPro" id="IPR011551">
    <property type="entry name" value="NTP_PyrPHydrolase_MazG"/>
</dbReference>
<feature type="domain" description="NTP pyrophosphohydrolase MazG-like" evidence="1">
    <location>
        <begin position="16"/>
        <end position="89"/>
    </location>
</feature>
<dbReference type="NCBIfam" id="TIGR00444">
    <property type="entry name" value="mazG"/>
    <property type="match status" value="1"/>
</dbReference>
<reference evidence="2 3" key="1">
    <citation type="submission" date="2020-02" db="EMBL/GenBank/DDBJ databases">
        <title>Albibacoteraceae fam. nov., the first described family within the subdivision 4 Verrucomicrobia.</title>
        <authorList>
            <person name="Xi F."/>
        </authorList>
    </citation>
    <scope>NUCLEOTIDE SEQUENCE [LARGE SCALE GENOMIC DNA]</scope>
    <source>
        <strain evidence="2 3">CK1056</strain>
    </source>
</reference>
<dbReference type="GO" id="GO:0006203">
    <property type="term" value="P:dGTP catabolic process"/>
    <property type="evidence" value="ECO:0007669"/>
    <property type="project" value="TreeGrafter"/>
</dbReference>
<name>A0A6B2M149_9BACT</name>
<sequence length="210" mass="23502">MARLRGPGGCPWDHEQTHQSLCEPLIDETAELLDTIDRADMEHMCEELGDVLLQVVFHAQIAEENGHFNFDDVARGINEKLIRRHPHVFGDVDLKDSDEVLKQWEAIKAEEKKNGPAENGLFKRLPPSLPALMFAGKVARQIHKKGLKHDQLPDPEGVDALAEGLEEEEAGEFLYQYVCACQQAGIDPETALRKHSSKLVSEIEGKAEHV</sequence>
<dbReference type="GO" id="GO:0046047">
    <property type="term" value="P:TTP catabolic process"/>
    <property type="evidence" value="ECO:0007669"/>
    <property type="project" value="TreeGrafter"/>
</dbReference>
<dbReference type="SUPFAM" id="SSF101386">
    <property type="entry name" value="all-alpha NTP pyrophosphatases"/>
    <property type="match status" value="1"/>
</dbReference>
<dbReference type="Gene3D" id="1.10.287.1080">
    <property type="entry name" value="MazG-like"/>
    <property type="match status" value="2"/>
</dbReference>
<comment type="caution">
    <text evidence="2">The sequence shown here is derived from an EMBL/GenBank/DDBJ whole genome shotgun (WGS) entry which is preliminary data.</text>
</comment>
<dbReference type="PANTHER" id="PTHR30522:SF0">
    <property type="entry name" value="NUCLEOSIDE TRIPHOSPHATE PYROPHOSPHOHYDROLASE"/>
    <property type="match status" value="1"/>
</dbReference>
<evidence type="ECO:0000313" key="3">
    <source>
        <dbReference type="Proteomes" id="UP000478417"/>
    </source>
</evidence>
<gene>
    <name evidence="2" type="ORF">G0Q06_06060</name>
</gene>
<dbReference type="GO" id="GO:0046076">
    <property type="term" value="P:dTTP catabolic process"/>
    <property type="evidence" value="ECO:0007669"/>
    <property type="project" value="TreeGrafter"/>
</dbReference>
<accession>A0A6B2M149</accession>
<dbReference type="PANTHER" id="PTHR30522">
    <property type="entry name" value="NUCLEOSIDE TRIPHOSPHATE PYROPHOSPHOHYDROLASE"/>
    <property type="match status" value="1"/>
</dbReference>
<evidence type="ECO:0000259" key="1">
    <source>
        <dbReference type="Pfam" id="PF03819"/>
    </source>
</evidence>
<proteinExistence type="predicted"/>
<dbReference type="GO" id="GO:0046061">
    <property type="term" value="P:dATP catabolic process"/>
    <property type="evidence" value="ECO:0007669"/>
    <property type="project" value="TreeGrafter"/>
</dbReference>
<dbReference type="GO" id="GO:0006950">
    <property type="term" value="P:response to stress"/>
    <property type="evidence" value="ECO:0007669"/>
    <property type="project" value="UniProtKB-ARBA"/>
</dbReference>
<dbReference type="FunFam" id="1.10.287.1080:FF:000001">
    <property type="entry name" value="Nucleoside triphosphate pyrophosphohydrolase"/>
    <property type="match status" value="1"/>
</dbReference>
<dbReference type="EMBL" id="JAAGNX010000002">
    <property type="protein sequence ID" value="NDV62009.1"/>
    <property type="molecule type" value="Genomic_DNA"/>
</dbReference>
<keyword evidence="3" id="KW-1185">Reference proteome</keyword>
<evidence type="ECO:0000313" key="2">
    <source>
        <dbReference type="EMBL" id="NDV62009.1"/>
    </source>
</evidence>
<dbReference type="RefSeq" id="WP_163963524.1">
    <property type="nucleotide sequence ID" value="NZ_JAAGNX010000002.1"/>
</dbReference>
<dbReference type="Proteomes" id="UP000478417">
    <property type="component" value="Unassembled WGS sequence"/>
</dbReference>
<dbReference type="CDD" id="cd11528">
    <property type="entry name" value="NTP-PPase_MazG_Nterm"/>
    <property type="match status" value="1"/>
</dbReference>
<organism evidence="2 3">
    <name type="scientific">Oceanipulchritudo coccoides</name>
    <dbReference type="NCBI Taxonomy" id="2706888"/>
    <lineage>
        <taxon>Bacteria</taxon>
        <taxon>Pseudomonadati</taxon>
        <taxon>Verrucomicrobiota</taxon>
        <taxon>Opitutia</taxon>
        <taxon>Puniceicoccales</taxon>
        <taxon>Oceanipulchritudinaceae</taxon>
        <taxon>Oceanipulchritudo</taxon>
    </lineage>
</organism>
<dbReference type="GO" id="GO:0047429">
    <property type="term" value="F:nucleoside triphosphate diphosphatase activity"/>
    <property type="evidence" value="ECO:0007669"/>
    <property type="project" value="TreeGrafter"/>
</dbReference>
<protein>
    <submittedName>
        <fullName evidence="2">MazG family protein</fullName>
    </submittedName>
</protein>
<dbReference type="GO" id="GO:0046081">
    <property type="term" value="P:dUTP catabolic process"/>
    <property type="evidence" value="ECO:0007669"/>
    <property type="project" value="TreeGrafter"/>
</dbReference>
<dbReference type="InterPro" id="IPR004518">
    <property type="entry name" value="MazG-like_dom"/>
</dbReference>
<dbReference type="GO" id="GO:0046052">
    <property type="term" value="P:UTP catabolic process"/>
    <property type="evidence" value="ECO:0007669"/>
    <property type="project" value="TreeGrafter"/>
</dbReference>
<dbReference type="Pfam" id="PF03819">
    <property type="entry name" value="MazG"/>
    <property type="match status" value="1"/>
</dbReference>
<dbReference type="InterPro" id="IPR048015">
    <property type="entry name" value="NTP-PPase_MazG-like_N"/>
</dbReference>